<dbReference type="AlphaFoldDB" id="A0A2P7SJM0"/>
<dbReference type="InterPro" id="IPR051405">
    <property type="entry name" value="phD/YefM_antitoxin"/>
</dbReference>
<dbReference type="PANTHER" id="PTHR33713">
    <property type="entry name" value="ANTITOXIN YAFN-RELATED"/>
    <property type="match status" value="1"/>
</dbReference>
<name>A0A2P7SJM0_9HYPH</name>
<organism evidence="3 4">
    <name type="scientific">Kumtagia ephedrae</name>
    <dbReference type="NCBI Taxonomy" id="2116701"/>
    <lineage>
        <taxon>Bacteria</taxon>
        <taxon>Pseudomonadati</taxon>
        <taxon>Pseudomonadota</taxon>
        <taxon>Alphaproteobacteria</taxon>
        <taxon>Hyphomicrobiales</taxon>
        <taxon>Phyllobacteriaceae</taxon>
        <taxon>Kumtagia</taxon>
    </lineage>
</organism>
<dbReference type="EMBL" id="PXYK01000006">
    <property type="protein sequence ID" value="PSJ62551.1"/>
    <property type="molecule type" value="Genomic_DNA"/>
</dbReference>
<dbReference type="NCBIfam" id="TIGR01552">
    <property type="entry name" value="phd_fam"/>
    <property type="match status" value="1"/>
</dbReference>
<dbReference type="InterPro" id="IPR006442">
    <property type="entry name" value="Antitoxin_Phd/YefM"/>
</dbReference>
<dbReference type="RefSeq" id="WP_106771653.1">
    <property type="nucleotide sequence ID" value="NZ_PXYK01000006.1"/>
</dbReference>
<gene>
    <name evidence="3" type="ORF">C7I84_08050</name>
</gene>
<dbReference type="Gene3D" id="6.10.250.330">
    <property type="match status" value="1"/>
</dbReference>
<dbReference type="PANTHER" id="PTHR33713:SF6">
    <property type="entry name" value="ANTITOXIN YEFM"/>
    <property type="match status" value="1"/>
</dbReference>
<evidence type="ECO:0000256" key="2">
    <source>
        <dbReference type="RuleBase" id="RU362080"/>
    </source>
</evidence>
<dbReference type="OrthoDB" id="9802003at2"/>
<evidence type="ECO:0000313" key="3">
    <source>
        <dbReference type="EMBL" id="PSJ62551.1"/>
    </source>
</evidence>
<comment type="similarity">
    <text evidence="1 2">Belongs to the phD/YefM antitoxin family.</text>
</comment>
<reference evidence="3 4" key="1">
    <citation type="submission" date="2018-03" db="EMBL/GenBank/DDBJ databases">
        <title>The draft genome of Mesorhizobium sp. 6GN-30.</title>
        <authorList>
            <person name="Liu L."/>
            <person name="Li L."/>
            <person name="Wang T."/>
            <person name="Zhang X."/>
            <person name="Liang L."/>
        </authorList>
    </citation>
    <scope>NUCLEOTIDE SEQUENCE [LARGE SCALE GENOMIC DNA]</scope>
    <source>
        <strain evidence="3 4">6GN30</strain>
    </source>
</reference>
<dbReference type="InterPro" id="IPR036165">
    <property type="entry name" value="YefM-like_sf"/>
</dbReference>
<comment type="caution">
    <text evidence="3">The sequence shown here is derived from an EMBL/GenBank/DDBJ whole genome shotgun (WGS) entry which is preliminary data.</text>
</comment>
<comment type="function">
    <text evidence="2">Antitoxin component of a type II toxin-antitoxin (TA) system.</text>
</comment>
<dbReference type="Gene3D" id="3.40.1620.10">
    <property type="entry name" value="YefM-like domain"/>
    <property type="match status" value="1"/>
</dbReference>
<proteinExistence type="inferred from homology"/>
<evidence type="ECO:0000256" key="1">
    <source>
        <dbReference type="ARBA" id="ARBA00009981"/>
    </source>
</evidence>
<accession>A0A2P7SJM0</accession>
<sequence>MPYVTFTDLRNNLATHLDRVEDDRAELVVTRQGHDPVVIVSLAEWEGMKETLHLLSSPANAERLLQSIAEADAGKLVEHELIDP</sequence>
<protein>
    <recommendedName>
        <fullName evidence="2">Antitoxin</fullName>
    </recommendedName>
</protein>
<dbReference type="Proteomes" id="UP000241229">
    <property type="component" value="Unassembled WGS sequence"/>
</dbReference>
<dbReference type="SUPFAM" id="SSF143120">
    <property type="entry name" value="YefM-like"/>
    <property type="match status" value="1"/>
</dbReference>
<dbReference type="Pfam" id="PF02604">
    <property type="entry name" value="PhdYeFM_antitox"/>
    <property type="match status" value="1"/>
</dbReference>
<evidence type="ECO:0000313" key="4">
    <source>
        <dbReference type="Proteomes" id="UP000241229"/>
    </source>
</evidence>
<keyword evidence="4" id="KW-1185">Reference proteome</keyword>